<reference evidence="4" key="1">
    <citation type="submission" date="2016-10" db="EMBL/GenBank/DDBJ databases">
        <authorList>
            <person name="Varghese N."/>
            <person name="Submissions S."/>
        </authorList>
    </citation>
    <scope>NUCLEOTIDE SEQUENCE [LARGE SCALE GENOMIC DNA]</scope>
    <source>
        <strain evidence="4">CGMCC 1.1761</strain>
    </source>
</reference>
<dbReference type="Proteomes" id="UP000198889">
    <property type="component" value="Unassembled WGS sequence"/>
</dbReference>
<evidence type="ECO:0000256" key="1">
    <source>
        <dbReference type="SAM" id="Phobius"/>
    </source>
</evidence>
<sequence length="163" mass="17625">MTRFVKNSKEVASGLLIVFLAAFFAWQAMGLPMGRAIRMGPGYFPMILAGLLGLLGLIVLLSGLTLRPVEEENATQKIGFRRWPWVPLGLITLAVVVFGLGIRPLGLGPSMGLAVFISTMASRRFKLTTALLSSFIMVAFSWAVFIKGLGLPLPMLGPWLGGY</sequence>
<proteinExistence type="predicted"/>
<dbReference type="RefSeq" id="WP_091436306.1">
    <property type="nucleotide sequence ID" value="NZ_FMTP01000001.1"/>
</dbReference>
<keyword evidence="1" id="KW-0812">Transmembrane</keyword>
<feature type="transmembrane region" description="Helical" evidence="1">
    <location>
        <begin position="127"/>
        <end position="146"/>
    </location>
</feature>
<keyword evidence="4" id="KW-1185">Reference proteome</keyword>
<feature type="transmembrane region" description="Helical" evidence="1">
    <location>
        <begin position="12"/>
        <end position="31"/>
    </location>
</feature>
<feature type="transmembrane region" description="Helical" evidence="1">
    <location>
        <begin position="85"/>
        <end position="106"/>
    </location>
</feature>
<dbReference type="Pfam" id="PF07331">
    <property type="entry name" value="TctB"/>
    <property type="match status" value="1"/>
</dbReference>
<evidence type="ECO:0000313" key="3">
    <source>
        <dbReference type="EMBL" id="SCW36281.1"/>
    </source>
</evidence>
<keyword evidence="1" id="KW-1133">Transmembrane helix</keyword>
<protein>
    <submittedName>
        <fullName evidence="3">Putative tricarboxylic transport membrane protein</fullName>
    </submittedName>
</protein>
<feature type="transmembrane region" description="Helical" evidence="1">
    <location>
        <begin position="43"/>
        <end position="65"/>
    </location>
</feature>
<keyword evidence="1" id="KW-0472">Membrane</keyword>
<dbReference type="STRING" id="177413.SAMN05660859_0800"/>
<dbReference type="InterPro" id="IPR009936">
    <property type="entry name" value="DUF1468"/>
</dbReference>
<accession>A0A1G4PVU1</accession>
<name>A0A1G4PVU1_9HYPH</name>
<dbReference type="EMBL" id="FMTP01000001">
    <property type="protein sequence ID" value="SCW36281.1"/>
    <property type="molecule type" value="Genomic_DNA"/>
</dbReference>
<organism evidence="3 4">
    <name type="scientific">Ancylobacter rudongensis</name>
    <dbReference type="NCBI Taxonomy" id="177413"/>
    <lineage>
        <taxon>Bacteria</taxon>
        <taxon>Pseudomonadati</taxon>
        <taxon>Pseudomonadota</taxon>
        <taxon>Alphaproteobacteria</taxon>
        <taxon>Hyphomicrobiales</taxon>
        <taxon>Xanthobacteraceae</taxon>
        <taxon>Ancylobacter</taxon>
    </lineage>
</organism>
<gene>
    <name evidence="3" type="ORF">SAMN05660859_0800</name>
</gene>
<feature type="domain" description="DUF1468" evidence="2">
    <location>
        <begin position="13"/>
        <end position="154"/>
    </location>
</feature>
<evidence type="ECO:0000313" key="4">
    <source>
        <dbReference type="Proteomes" id="UP000198889"/>
    </source>
</evidence>
<evidence type="ECO:0000259" key="2">
    <source>
        <dbReference type="Pfam" id="PF07331"/>
    </source>
</evidence>
<dbReference type="AlphaFoldDB" id="A0A1G4PVU1"/>